<keyword evidence="3" id="KW-0446">Lipid-binding</keyword>
<dbReference type="RefSeq" id="WP_377545001.1">
    <property type="nucleotide sequence ID" value="NZ_JBHSBN010000007.1"/>
</dbReference>
<protein>
    <submittedName>
        <fullName evidence="5">GPP34 family phosphoprotein</fullName>
    </submittedName>
</protein>
<proteinExistence type="predicted"/>
<keyword evidence="2" id="KW-0333">Golgi apparatus</keyword>
<comment type="subcellular location">
    <subcellularLocation>
        <location evidence="1">Golgi apparatus membrane</location>
        <topology evidence="1">Peripheral membrane protein</topology>
        <orientation evidence="1">Cytoplasmic side</orientation>
    </subcellularLocation>
</comment>
<evidence type="ECO:0000256" key="2">
    <source>
        <dbReference type="ARBA" id="ARBA00023034"/>
    </source>
</evidence>
<evidence type="ECO:0000256" key="4">
    <source>
        <dbReference type="ARBA" id="ARBA00023136"/>
    </source>
</evidence>
<dbReference type="Pfam" id="PF05719">
    <property type="entry name" value="GPP34"/>
    <property type="match status" value="1"/>
</dbReference>
<gene>
    <name evidence="5" type="ORF">ACFOX0_12590</name>
</gene>
<name>A0ABV8KLB4_9ACTN</name>
<dbReference type="InterPro" id="IPR008628">
    <property type="entry name" value="GPP34-like"/>
</dbReference>
<reference evidence="6" key="1">
    <citation type="journal article" date="2019" name="Int. J. Syst. Evol. Microbiol.">
        <title>The Global Catalogue of Microorganisms (GCM) 10K type strain sequencing project: providing services to taxonomists for standard genome sequencing and annotation.</title>
        <authorList>
            <consortium name="The Broad Institute Genomics Platform"/>
            <consortium name="The Broad Institute Genome Sequencing Center for Infectious Disease"/>
            <person name="Wu L."/>
            <person name="Ma J."/>
        </authorList>
    </citation>
    <scope>NUCLEOTIDE SEQUENCE [LARGE SCALE GENOMIC DNA]</scope>
    <source>
        <strain evidence="6">2902at01</strain>
    </source>
</reference>
<organism evidence="5 6">
    <name type="scientific">Micromonospora zhanjiangensis</name>
    <dbReference type="NCBI Taxonomy" id="1522057"/>
    <lineage>
        <taxon>Bacteria</taxon>
        <taxon>Bacillati</taxon>
        <taxon>Actinomycetota</taxon>
        <taxon>Actinomycetes</taxon>
        <taxon>Micromonosporales</taxon>
        <taxon>Micromonosporaceae</taxon>
        <taxon>Micromonospora</taxon>
    </lineage>
</organism>
<evidence type="ECO:0000313" key="6">
    <source>
        <dbReference type="Proteomes" id="UP001595868"/>
    </source>
</evidence>
<keyword evidence="6" id="KW-1185">Reference proteome</keyword>
<sequence length="226" mass="23604">MTAVALAEELLLLAYDEKSGKATGSRIGLDLGMAAAVLVDLALVGRVAFDDGSIVVTDPTPTGEPIADEVLARMAADTPHTPASWVQRLRHGLRDRILADLCGRGVTQEINETAMGGFVHVHRYPVLDPTVETEVRQRLAAALAGERQPDERTAALAALVAAIRMEPRLGLSAEAAQGADRRLDEIAGTAGFAGGVSLEDSTVRPSVALVIAALTRAIEAALGTRA</sequence>
<dbReference type="InterPro" id="IPR038261">
    <property type="entry name" value="GPP34-like_sf"/>
</dbReference>
<dbReference type="Gene3D" id="1.10.3630.10">
    <property type="entry name" value="yeast vps74-n-term truncation variant domain like"/>
    <property type="match status" value="1"/>
</dbReference>
<evidence type="ECO:0000313" key="5">
    <source>
        <dbReference type="EMBL" id="MFC4106762.1"/>
    </source>
</evidence>
<accession>A0ABV8KLB4</accession>
<dbReference type="EMBL" id="JBHSBN010000007">
    <property type="protein sequence ID" value="MFC4106762.1"/>
    <property type="molecule type" value="Genomic_DNA"/>
</dbReference>
<evidence type="ECO:0000256" key="1">
    <source>
        <dbReference type="ARBA" id="ARBA00004255"/>
    </source>
</evidence>
<evidence type="ECO:0000256" key="3">
    <source>
        <dbReference type="ARBA" id="ARBA00023121"/>
    </source>
</evidence>
<comment type="caution">
    <text evidence="5">The sequence shown here is derived from an EMBL/GenBank/DDBJ whole genome shotgun (WGS) entry which is preliminary data.</text>
</comment>
<dbReference type="Proteomes" id="UP001595868">
    <property type="component" value="Unassembled WGS sequence"/>
</dbReference>
<keyword evidence="4" id="KW-0472">Membrane</keyword>